<dbReference type="SUPFAM" id="SSF52540">
    <property type="entry name" value="P-loop containing nucleoside triphosphate hydrolases"/>
    <property type="match status" value="1"/>
</dbReference>
<dbReference type="Proteomes" id="UP001597233">
    <property type="component" value="Unassembled WGS sequence"/>
</dbReference>
<dbReference type="GO" id="GO:0004519">
    <property type="term" value="F:endonuclease activity"/>
    <property type="evidence" value="ECO:0007669"/>
    <property type="project" value="UniProtKB-KW"/>
</dbReference>
<dbReference type="EMBL" id="JBHUEH010000022">
    <property type="protein sequence ID" value="MFD1886908.1"/>
    <property type="molecule type" value="Genomic_DNA"/>
</dbReference>
<dbReference type="PANTHER" id="PTHR43581">
    <property type="entry name" value="ATP/GTP PHOSPHATASE"/>
    <property type="match status" value="1"/>
</dbReference>
<dbReference type="InterPro" id="IPR041685">
    <property type="entry name" value="AAA_GajA/Old/RecF-like"/>
</dbReference>
<protein>
    <submittedName>
        <fullName evidence="3">ATP-dependent endonuclease</fullName>
    </submittedName>
</protein>
<feature type="domain" description="Endonuclease GajA/Old nuclease/RecF-like AAA" evidence="2">
    <location>
        <begin position="45"/>
        <end position="346"/>
    </location>
</feature>
<keyword evidence="3" id="KW-0255">Endonuclease</keyword>
<dbReference type="InterPro" id="IPR051396">
    <property type="entry name" value="Bact_Antivir_Def_Nuclease"/>
</dbReference>
<dbReference type="Pfam" id="PF13175">
    <property type="entry name" value="AAA_15"/>
    <property type="match status" value="1"/>
</dbReference>
<keyword evidence="3" id="KW-0378">Hydrolase</keyword>
<reference evidence="4" key="1">
    <citation type="journal article" date="2019" name="Int. J. Syst. Evol. Microbiol.">
        <title>The Global Catalogue of Microorganisms (GCM) 10K type strain sequencing project: providing services to taxonomists for standard genome sequencing and annotation.</title>
        <authorList>
            <consortium name="The Broad Institute Genomics Platform"/>
            <consortium name="The Broad Institute Genome Sequencing Center for Infectious Disease"/>
            <person name="Wu L."/>
            <person name="Ma J."/>
        </authorList>
    </citation>
    <scope>NUCLEOTIDE SEQUENCE [LARGE SCALE GENOMIC DNA]</scope>
    <source>
        <strain evidence="4">CCUG 54950</strain>
    </source>
</reference>
<keyword evidence="4" id="KW-1185">Reference proteome</keyword>
<evidence type="ECO:0000313" key="3">
    <source>
        <dbReference type="EMBL" id="MFD1886908.1"/>
    </source>
</evidence>
<dbReference type="PANTHER" id="PTHR43581:SF2">
    <property type="entry name" value="EXCINUCLEASE ATPASE SUBUNIT"/>
    <property type="match status" value="1"/>
</dbReference>
<feature type="coiled-coil region" evidence="1">
    <location>
        <begin position="582"/>
        <end position="609"/>
    </location>
</feature>
<keyword evidence="3" id="KW-0540">Nuclease</keyword>
<evidence type="ECO:0000259" key="2">
    <source>
        <dbReference type="Pfam" id="PF13175"/>
    </source>
</evidence>
<comment type="caution">
    <text evidence="3">The sequence shown here is derived from an EMBL/GenBank/DDBJ whole genome shotgun (WGS) entry which is preliminary data.</text>
</comment>
<evidence type="ECO:0000256" key="1">
    <source>
        <dbReference type="SAM" id="Coils"/>
    </source>
</evidence>
<keyword evidence="1" id="KW-0175">Coiled coil</keyword>
<dbReference type="RefSeq" id="WP_347326563.1">
    <property type="nucleotide sequence ID" value="NZ_JBCGUH010000013.1"/>
</dbReference>
<organism evidence="3 4">
    <name type="scientific">Paenibacillus wenxiniae</name>
    <dbReference type="NCBI Taxonomy" id="1636843"/>
    <lineage>
        <taxon>Bacteria</taxon>
        <taxon>Bacillati</taxon>
        <taxon>Bacillota</taxon>
        <taxon>Bacilli</taxon>
        <taxon>Bacillales</taxon>
        <taxon>Paenibacillaceae</taxon>
        <taxon>Paenibacillus</taxon>
    </lineage>
</organism>
<gene>
    <name evidence="3" type="ORF">ACFSC9_15510</name>
</gene>
<dbReference type="InterPro" id="IPR027417">
    <property type="entry name" value="P-loop_NTPase"/>
</dbReference>
<dbReference type="Gene3D" id="3.40.50.300">
    <property type="entry name" value="P-loop containing nucleotide triphosphate hydrolases"/>
    <property type="match status" value="1"/>
</dbReference>
<name>A0ABW4RN55_9BACL</name>
<proteinExistence type="predicted"/>
<accession>A0ABW4RN55</accession>
<sequence>MVTEQEQELKTLIATIENIKSNLNLFDTFITKIAFPYYKHFTFNSYINFKFPLTILVGKNGSGKTSAIHALYGSPKNKSISDYWFSSKLDPIEDFREDIQERPCFFYEYYSKEKNKLDSNYNAVLYHRIKHKNSKVSDYWETARPKKKYQMNTKERFSPVDKNLVYIDFRKELSAFDKFFYFGNVDNLRSAGVQDYLRTQSKKLKNVIDSGNIVNLKSKTGTDNPQNKKVVTLSKEEVEAISDIFQEEYNEIKIIKHKFFHDWGTSVILQRKGFTYSEAHAGSGEIAIVILVHKILNAAPNSLILLDEPEVSLHPGAQKRLLIFLLKQIVRYKHQIVLSTHSPVFAEDMPKDAIKRFSRNPDTHRIDILDECFPSEAFKFLGLSSKYDNAKIHVEDGLAARILEKVIKVSSDRFDAFEVFFQPGGATYLKQNYILHYSKQMENKIFVVLDGDQKLGDIIDYDTIPPSNLTKNYLQKEIDNFTGTTISFAKDGGAGHSRDDQVLVAQKQYIDYYKNHVYFLPKQTPEEIIWDDEIILKWIDNNDVLQEISQKNTFKDKIFCAAKAIFDDTEKDTITAMENMLIKNWIQKNDDSQREIKNILLELMDAINN</sequence>
<evidence type="ECO:0000313" key="4">
    <source>
        <dbReference type="Proteomes" id="UP001597233"/>
    </source>
</evidence>